<name>A0ABV5N7F6_9ACTN</name>
<dbReference type="InterPro" id="IPR050194">
    <property type="entry name" value="Glycosyltransferase_grp1"/>
</dbReference>
<dbReference type="Proteomes" id="UP001589709">
    <property type="component" value="Unassembled WGS sequence"/>
</dbReference>
<proteinExistence type="predicted"/>
<organism evidence="2 3">
    <name type="scientific">Streptomyces cinereospinus</name>
    <dbReference type="NCBI Taxonomy" id="285561"/>
    <lineage>
        <taxon>Bacteria</taxon>
        <taxon>Bacillati</taxon>
        <taxon>Actinomycetota</taxon>
        <taxon>Actinomycetes</taxon>
        <taxon>Kitasatosporales</taxon>
        <taxon>Streptomycetaceae</taxon>
        <taxon>Streptomyces</taxon>
    </lineage>
</organism>
<keyword evidence="2" id="KW-0808">Transferase</keyword>
<dbReference type="EC" id="2.4.-.-" evidence="2"/>
<reference evidence="2 3" key="1">
    <citation type="submission" date="2024-09" db="EMBL/GenBank/DDBJ databases">
        <authorList>
            <person name="Sun Q."/>
            <person name="Mori K."/>
        </authorList>
    </citation>
    <scope>NUCLEOTIDE SEQUENCE [LARGE SCALE GENOMIC DNA]</scope>
    <source>
        <strain evidence="2 3">JCM 6917</strain>
    </source>
</reference>
<protein>
    <submittedName>
        <fullName evidence="2">Glycosyltransferase family 4 protein</fullName>
        <ecNumber evidence="2">2.4.-.-</ecNumber>
    </submittedName>
</protein>
<evidence type="ECO:0000256" key="1">
    <source>
        <dbReference type="SAM" id="MobiDB-lite"/>
    </source>
</evidence>
<dbReference type="SUPFAM" id="SSF53756">
    <property type="entry name" value="UDP-Glycosyltransferase/glycogen phosphorylase"/>
    <property type="match status" value="1"/>
</dbReference>
<dbReference type="Pfam" id="PF13692">
    <property type="entry name" value="Glyco_trans_1_4"/>
    <property type="match status" value="1"/>
</dbReference>
<feature type="region of interest" description="Disordered" evidence="1">
    <location>
        <begin position="757"/>
        <end position="781"/>
    </location>
</feature>
<evidence type="ECO:0000313" key="3">
    <source>
        <dbReference type="Proteomes" id="UP001589709"/>
    </source>
</evidence>
<keyword evidence="2" id="KW-0328">Glycosyltransferase</keyword>
<dbReference type="PANTHER" id="PTHR45947:SF3">
    <property type="entry name" value="SULFOQUINOVOSYL TRANSFERASE SQD2"/>
    <property type="match status" value="1"/>
</dbReference>
<evidence type="ECO:0000313" key="2">
    <source>
        <dbReference type="EMBL" id="MFB9466204.1"/>
    </source>
</evidence>
<dbReference type="GO" id="GO:0016757">
    <property type="term" value="F:glycosyltransferase activity"/>
    <property type="evidence" value="ECO:0007669"/>
    <property type="project" value="UniProtKB-KW"/>
</dbReference>
<feature type="compositionally biased region" description="Acidic residues" evidence="1">
    <location>
        <begin position="758"/>
        <end position="770"/>
    </location>
</feature>
<sequence length="906" mass="100056">MRIAVFVENRNGVGLASEIMRARKAETHSFHLVTADRDGRVAEWIEQEAAARFDGPAVRNLFAVDEALSNEEFLEELGARVRAFVEEERIERLVFFNDQSQRGRRVAQALRRSLPLVLVQDGHLDFHFKKTDAGLRDQNWYYGSSSPAAVCVWGPATAHHLMFRTADADPPVHITGALSHSDDPALLRAARSTTHRHAKRPGEALRVVILDQPLADQRKLSKGEHRKQLGELCAALAEFGEVEIKPHPSTLEGHLTWLRTLPGVTVLEETALLDAAALDGYDLAVTFFSTTYLQTLRAGTPLILFSPPALNIVFPTVNHPLLRNVGTVGELVDVVADLQRSGKFIANAHGEPVEHFLTFNDDVAEDVVRHIEEAAVPAERPAGARPADPAGGTAADLSRAERALRAVQQRQRRPRSLAVLGLGFSYVTGVAIPVLTYTQSLLAQSPVDVRYFDLGVYSRAEDVLSDLEGAEVVLLNSLAPFWRSALANDLVEALHAVGRSVVLYAHETEYVMNFEGEQHALRHAEMLKVLPKMKVLCVSTAQADMFRQLGVNDPVVIYNTVPQDTHRARARRTPGAEPRIVMVGSMQDRKGLDLFSRVAELAHTRGLPWKFAWIGHKTWRIGPSTLISDRVEWMGALSRDRVREELAASDVFFLSSVDDPMPLSVVEAVQQRLRTVTYHRVGSREVLEGVPGYRSFDAYTPEAALEALRGVLGEEVSEEEYQDVEELFDIPAFTARMTAALGLPGPGEDARLAVDSALSEDDDDRDEEGLPADSAAEGDDSKSARRFAAVLSRHGRYLAEDFARHFKAGKDDEALRVGTEILRRRQPVDVLIGMAEIRARRGDVKEACRLLSAAAIAGGERARVWSEVARVAALLGTRGRSIRQLARKESIRIELGNRSARLLKSD</sequence>
<dbReference type="RefSeq" id="WP_381349072.1">
    <property type="nucleotide sequence ID" value="NZ_JBHMCY010000063.1"/>
</dbReference>
<accession>A0ABV5N7F6</accession>
<dbReference type="EMBL" id="JBHMCY010000063">
    <property type="protein sequence ID" value="MFB9466204.1"/>
    <property type="molecule type" value="Genomic_DNA"/>
</dbReference>
<comment type="caution">
    <text evidence="2">The sequence shown here is derived from an EMBL/GenBank/DDBJ whole genome shotgun (WGS) entry which is preliminary data.</text>
</comment>
<keyword evidence="3" id="KW-1185">Reference proteome</keyword>
<dbReference type="Gene3D" id="3.40.50.2000">
    <property type="entry name" value="Glycogen Phosphorylase B"/>
    <property type="match status" value="2"/>
</dbReference>
<dbReference type="CDD" id="cd03801">
    <property type="entry name" value="GT4_PimA-like"/>
    <property type="match status" value="1"/>
</dbReference>
<dbReference type="PANTHER" id="PTHR45947">
    <property type="entry name" value="SULFOQUINOVOSYL TRANSFERASE SQD2"/>
    <property type="match status" value="1"/>
</dbReference>
<gene>
    <name evidence="2" type="ORF">ACFF45_26705</name>
</gene>